<dbReference type="RefSeq" id="WP_110785666.1">
    <property type="nucleotide sequence ID" value="NZ_QKQS01000013.1"/>
</dbReference>
<keyword evidence="1" id="KW-0812">Transmembrane</keyword>
<keyword evidence="1" id="KW-0472">Membrane</keyword>
<evidence type="ECO:0000313" key="2">
    <source>
        <dbReference type="EMBL" id="PZA12148.1"/>
    </source>
</evidence>
<dbReference type="AlphaFoldDB" id="A0A323UWR5"/>
<dbReference type="Proteomes" id="UP000248134">
    <property type="component" value="Unassembled WGS sequence"/>
</dbReference>
<name>A0A323UWR5_RHOPL</name>
<feature type="transmembrane region" description="Helical" evidence="1">
    <location>
        <begin position="6"/>
        <end position="24"/>
    </location>
</feature>
<evidence type="ECO:0000256" key="1">
    <source>
        <dbReference type="SAM" id="Phobius"/>
    </source>
</evidence>
<organism evidence="2 3">
    <name type="scientific">Rhodopseudomonas palustris</name>
    <dbReference type="NCBI Taxonomy" id="1076"/>
    <lineage>
        <taxon>Bacteria</taxon>
        <taxon>Pseudomonadati</taxon>
        <taxon>Pseudomonadota</taxon>
        <taxon>Alphaproteobacteria</taxon>
        <taxon>Hyphomicrobiales</taxon>
        <taxon>Nitrobacteraceae</taxon>
        <taxon>Rhodopseudomonas</taxon>
    </lineage>
</organism>
<proteinExistence type="predicted"/>
<evidence type="ECO:0000313" key="3">
    <source>
        <dbReference type="Proteomes" id="UP000248134"/>
    </source>
</evidence>
<gene>
    <name evidence="2" type="ORF">DNX69_09010</name>
</gene>
<dbReference type="EMBL" id="QKQS01000013">
    <property type="protein sequence ID" value="PZA12148.1"/>
    <property type="molecule type" value="Genomic_DNA"/>
</dbReference>
<keyword evidence="1" id="KW-1133">Transmembrane helix</keyword>
<reference evidence="2 3" key="1">
    <citation type="submission" date="2018-06" db="EMBL/GenBank/DDBJ databases">
        <title>Draft Whole-Genome Sequence of the purple photosynthetic bacterium Rhodospeudomonas palustris XCP.</title>
        <authorList>
            <person name="Rayyan A."/>
            <person name="Meyer T.E."/>
            <person name="Kyndt J.A."/>
        </authorList>
    </citation>
    <scope>NUCLEOTIDE SEQUENCE [LARGE SCALE GENOMIC DNA]</scope>
    <source>
        <strain evidence="2 3">XCP</strain>
    </source>
</reference>
<protein>
    <submittedName>
        <fullName evidence="2">Uncharacterized protein</fullName>
    </submittedName>
</protein>
<accession>A0A323UWR5</accession>
<comment type="caution">
    <text evidence="2">The sequence shown here is derived from an EMBL/GenBank/DDBJ whole genome shotgun (WGS) entry which is preliminary data.</text>
</comment>
<sequence length="169" mass="19417">MEFPIGNALTGVATVVAVVISNLLTSRSTTRERLWELRREGYSAILFELAAIERVCDAADSYIHEVGYMAYWEMEARSRHDNDINERMKKLRDRVSSDYLIFSDEFLSLFDGFERALQTDENSTLPDDEHDTFCSAVRNFRPRLSALGRSEIASPKNFGRKIFGIGFRF</sequence>